<reference evidence="3" key="1">
    <citation type="journal article" date="2020" name="Nat. Ecol. Evol.">
        <title>Deeply conserved synteny resolves early events in vertebrate evolution.</title>
        <authorList>
            <person name="Simakov O."/>
            <person name="Marletaz F."/>
            <person name="Yue J.X."/>
            <person name="O'Connell B."/>
            <person name="Jenkins J."/>
            <person name="Brandt A."/>
            <person name="Calef R."/>
            <person name="Tung C.H."/>
            <person name="Huang T.K."/>
            <person name="Schmutz J."/>
            <person name="Satoh N."/>
            <person name="Yu J.K."/>
            <person name="Putnam N.H."/>
            <person name="Green R.E."/>
            <person name="Rokhsar D.S."/>
        </authorList>
    </citation>
    <scope>NUCLEOTIDE SEQUENCE [LARGE SCALE GENOMIC DNA]</scope>
    <source>
        <strain evidence="3">S238N-H82</strain>
    </source>
</reference>
<keyword evidence="2" id="KW-0472">Membrane</keyword>
<evidence type="ECO:0000256" key="1">
    <source>
        <dbReference type="SAM" id="MobiDB-lite"/>
    </source>
</evidence>
<sequence>MRILRRTRGSFCLVLAVGFLLSSFYILVVRNPRAGTDRKDDELDTNHIAGGMDQAVRMTVRKDTSPGPSKAPYLTTNEIGKASAGTEERAKENSLNVRLQNTVSTTSTEAIDRHTEVLKIEEIAMHTELEVIQEGKPVQTPTLISRNVNKDPLNEAATTEAQVSSKEFHEIPANNQKVFEVHSEVVNGRSLSSWSTAMRRNSSQKSGGHSDDVTQSYSREQPLCKYPDLQMESSEFNHLFETITNLNCGHASINYLTYLDGNSRTDIFPWDVVKLNSSAILPTQKLLNCTYSKITRFDDFHSLYTTLHTKVFVSNDETLQFPFKDEFSKVTCFLEEAVFNQTQQASSKVIREHNNMFVQVVRNESLVKDKKAEIEKEGRMKTALGHGMNVLMVGVDSTSRMNFMRKLPKTFKYFTETLEGHVLKGYHVIGDGTTAQFIGMLSGFHEEELPNAKRGMENSTTCDAFPLVWNKFRTMGYTTMNAEDEAGTGTFQFRLQGFENRPTDYYMRPFWVAQEGLPEFEEWFCFGATPKHHYTLKYARDFVEAYHDVPKFAIAFHTELSHDSINMVQVADEDILTLIKSWKDKGYLNNTIFILFADHGARYGGLRKLLQGRLEERLPFFGIAVPPWMKKSHPEIVRNLKKNEERLTTAFDFHKTLQHVLDYPGDPSGFQGHGLSLFQEIPLNRTCEDASIADHWCTCLQSVTVNIQNVLVQEAAGFAVSHMNRLTAMHRSLCAELFLKNITHAELIKPNSKLLQFGGSDPRSRNALFDNGRNLDVPFLDFRITLETGPNGGAYEVSVRKWLSSEKTEITADISRINVYGNHPSCIQDKFPRLRKYCFCREFMNPVSP</sequence>
<dbReference type="InterPro" id="IPR004245">
    <property type="entry name" value="DUF229"/>
</dbReference>
<evidence type="ECO:0000256" key="2">
    <source>
        <dbReference type="SAM" id="Phobius"/>
    </source>
</evidence>
<dbReference type="OMA" id="FILFADH"/>
<dbReference type="InterPro" id="IPR017850">
    <property type="entry name" value="Alkaline_phosphatase_core_sf"/>
</dbReference>
<dbReference type="Proteomes" id="UP000001554">
    <property type="component" value="Chromosome 5"/>
</dbReference>
<gene>
    <name evidence="4" type="primary">LOC118416141</name>
</gene>
<name>A0A9J7L6Y8_BRAFL</name>
<feature type="region of interest" description="Disordered" evidence="1">
    <location>
        <begin position="194"/>
        <end position="216"/>
    </location>
</feature>
<organism evidence="3 4">
    <name type="scientific">Branchiostoma floridae</name>
    <name type="common">Florida lancelet</name>
    <name type="synonym">Amphioxus</name>
    <dbReference type="NCBI Taxonomy" id="7739"/>
    <lineage>
        <taxon>Eukaryota</taxon>
        <taxon>Metazoa</taxon>
        <taxon>Chordata</taxon>
        <taxon>Cephalochordata</taxon>
        <taxon>Leptocardii</taxon>
        <taxon>Amphioxiformes</taxon>
        <taxon>Branchiostomatidae</taxon>
        <taxon>Branchiostoma</taxon>
    </lineage>
</organism>
<dbReference type="GeneID" id="118416141"/>
<proteinExistence type="predicted"/>
<keyword evidence="3" id="KW-1185">Reference proteome</keyword>
<keyword evidence="2" id="KW-1133">Transmembrane helix</keyword>
<evidence type="ECO:0000313" key="3">
    <source>
        <dbReference type="Proteomes" id="UP000001554"/>
    </source>
</evidence>
<dbReference type="PANTHER" id="PTHR10974">
    <property type="entry name" value="FI08016P-RELATED"/>
    <property type="match status" value="1"/>
</dbReference>
<dbReference type="AlphaFoldDB" id="A0A9J7L6Y8"/>
<dbReference type="CDD" id="cd16021">
    <property type="entry name" value="ALP_like"/>
    <property type="match status" value="1"/>
</dbReference>
<dbReference type="Gene3D" id="3.40.720.10">
    <property type="entry name" value="Alkaline Phosphatase, subunit A"/>
    <property type="match status" value="1"/>
</dbReference>
<accession>A0A9J7L6Y8</accession>
<dbReference type="KEGG" id="bfo:118416141"/>
<feature type="transmembrane region" description="Helical" evidence="2">
    <location>
        <begin position="12"/>
        <end position="29"/>
    </location>
</feature>
<keyword evidence="2" id="KW-0812">Transmembrane</keyword>
<protein>
    <submittedName>
        <fullName evidence="4">Uncharacterized protein LOC118416141</fullName>
    </submittedName>
</protein>
<dbReference type="RefSeq" id="XP_035677111.1">
    <property type="nucleotide sequence ID" value="XM_035821218.1"/>
</dbReference>
<dbReference type="OrthoDB" id="413313at2759"/>
<dbReference type="SUPFAM" id="SSF53649">
    <property type="entry name" value="Alkaline phosphatase-like"/>
    <property type="match status" value="1"/>
</dbReference>
<reference evidence="4" key="2">
    <citation type="submission" date="2025-08" db="UniProtKB">
        <authorList>
            <consortium name="RefSeq"/>
        </authorList>
    </citation>
    <scope>IDENTIFICATION</scope>
    <source>
        <strain evidence="4">S238N-H82</strain>
        <tissue evidence="4">Testes</tissue>
    </source>
</reference>
<evidence type="ECO:0000313" key="4">
    <source>
        <dbReference type="RefSeq" id="XP_035677111.1"/>
    </source>
</evidence>
<dbReference type="PANTHER" id="PTHR10974:SF1">
    <property type="entry name" value="FI08016P-RELATED"/>
    <property type="match status" value="1"/>
</dbReference>
<dbReference type="FunFam" id="3.40.720.10:FF:000017">
    <property type="entry name" value="Predicted protein"/>
    <property type="match status" value="1"/>
</dbReference>
<dbReference type="Pfam" id="PF02995">
    <property type="entry name" value="DUF229"/>
    <property type="match status" value="1"/>
</dbReference>